<keyword evidence="14" id="KW-0511">Multifunctional enzyme</keyword>
<evidence type="ECO:0000256" key="16">
    <source>
        <dbReference type="ARBA" id="ARBA00056755"/>
    </source>
</evidence>
<keyword evidence="7" id="KW-0378">Hydrolase</keyword>
<keyword evidence="3" id="KW-0597">Phosphoprotein</keyword>
<evidence type="ECO:0000256" key="19">
    <source>
        <dbReference type="ARBA" id="ARBA00076845"/>
    </source>
</evidence>
<dbReference type="Proteomes" id="UP000694390">
    <property type="component" value="Unassembled WGS sequence"/>
</dbReference>
<keyword evidence="6" id="KW-0863">Zinc-finger</keyword>
<evidence type="ECO:0000256" key="21">
    <source>
        <dbReference type="ARBA" id="ARBA00082923"/>
    </source>
</evidence>
<evidence type="ECO:0000313" key="25">
    <source>
        <dbReference type="Proteomes" id="UP000694390"/>
    </source>
</evidence>
<evidence type="ECO:0000256" key="14">
    <source>
        <dbReference type="ARBA" id="ARBA00023268"/>
    </source>
</evidence>
<proteinExistence type="predicted"/>
<evidence type="ECO:0000256" key="18">
    <source>
        <dbReference type="ARBA" id="ARBA00073167"/>
    </source>
</evidence>
<reference evidence="24" key="1">
    <citation type="submission" date="2025-08" db="UniProtKB">
        <authorList>
            <consortium name="Ensembl"/>
        </authorList>
    </citation>
    <scope>IDENTIFICATION</scope>
</reference>
<dbReference type="EC" id="4.2.99.18" evidence="2"/>
<feature type="domain" description="Formamidopyrimidine-DNA glycosylase catalytic" evidence="23">
    <location>
        <begin position="2"/>
        <end position="189"/>
    </location>
</feature>
<evidence type="ECO:0000256" key="10">
    <source>
        <dbReference type="ARBA" id="ARBA00023125"/>
    </source>
</evidence>
<dbReference type="FunFam" id="1.10.8.50:FF:000010">
    <property type="entry name" value="endonuclease 8-like 2"/>
    <property type="match status" value="1"/>
</dbReference>
<dbReference type="GO" id="GO:0003684">
    <property type="term" value="F:damaged DNA binding"/>
    <property type="evidence" value="ECO:0007669"/>
    <property type="project" value="InterPro"/>
</dbReference>
<evidence type="ECO:0000256" key="3">
    <source>
        <dbReference type="ARBA" id="ARBA00022553"/>
    </source>
</evidence>
<evidence type="ECO:0000256" key="22">
    <source>
        <dbReference type="ARBA" id="ARBA00083340"/>
    </source>
</evidence>
<dbReference type="InterPro" id="IPR012319">
    <property type="entry name" value="FPG_cat"/>
</dbReference>
<dbReference type="AlphaFoldDB" id="A0A8C4W647"/>
<dbReference type="GO" id="GO:0005654">
    <property type="term" value="C:nucleoplasm"/>
    <property type="evidence" value="ECO:0007669"/>
    <property type="project" value="Ensembl"/>
</dbReference>
<comment type="subunit">
    <text evidence="17">Binds EP300.</text>
</comment>
<evidence type="ECO:0000256" key="5">
    <source>
        <dbReference type="ARBA" id="ARBA00022763"/>
    </source>
</evidence>
<evidence type="ECO:0000256" key="11">
    <source>
        <dbReference type="ARBA" id="ARBA00023204"/>
    </source>
</evidence>
<dbReference type="Ensembl" id="ENSGEVT00005011171.1">
    <property type="protein sequence ID" value="ENSGEVP00005010660.1"/>
    <property type="gene ID" value="ENSGEVG00005007449.1"/>
</dbReference>
<keyword evidence="10" id="KW-0238">DNA-binding</keyword>
<reference evidence="24" key="2">
    <citation type="submission" date="2025-09" db="UniProtKB">
        <authorList>
            <consortium name="Ensembl"/>
        </authorList>
    </citation>
    <scope>IDENTIFICATION</scope>
</reference>
<keyword evidence="5" id="KW-0227">DNA damage</keyword>
<dbReference type="Gene3D" id="1.10.8.50">
    <property type="match status" value="1"/>
</dbReference>
<keyword evidence="13" id="KW-0539">Nucleus</keyword>
<evidence type="ECO:0000256" key="17">
    <source>
        <dbReference type="ARBA" id="ARBA00062783"/>
    </source>
</evidence>
<keyword evidence="4" id="KW-0479">Metal-binding</keyword>
<keyword evidence="15" id="KW-0326">Glycosidase</keyword>
<dbReference type="GO" id="GO:0072686">
    <property type="term" value="C:mitotic spindle"/>
    <property type="evidence" value="ECO:0007669"/>
    <property type="project" value="Ensembl"/>
</dbReference>
<sequence length="343" mass="37850">MPEGPSVKSFQLLTAPFVGQVVAKVGGSSRQRNLKDLKATRLQDSQASGKNLFLAFGAALEAWTMGGSPSPGPVEEEPTIQGKADRGACSLTLAQEGQEEDVAQLSPEEHSVQRKQEMGCSVPDASDAAGDTWKWLRFHFGLYGSIRANEFSRANKANKRGDWKDPVPRLVLHFDSGGFLVFYNCQIHWCTSPAVEPASDILSPKFHRGQALAALRQPTSICYTLLDQRYFSGLGNIIKNEILYLARIHPLSQGSLLALSALESLLDHAVQFSTDWLHKKLAGKGLHYQIYLKEKCPLGHKVMQGTFGPQDGFKRLSWWCPQCQPRSVIKKGGDVFVTLPSHY</sequence>
<dbReference type="SMART" id="SM01232">
    <property type="entry name" value="H2TH"/>
    <property type="match status" value="1"/>
</dbReference>
<comment type="function">
    <text evidence="16">Involved in base excision repair of DNA damaged by oxidation or by mutagenic agents. Has DNA glycosylase activity towards 5-hydroxyuracil and other oxidized derivatives of cytosine with a preference for mismatched double-stranded DNA (DNA bubbles). Has low or no DNA glycosylase activity towards thymine glycol, 2-hydroxyadenine, hypoxanthine and 8-oxoguanine. Has AP (apurinic/apyrimidinic) lyase activity and introduces nicks in the DNA strand. Cleaves the DNA backbone by beta-delta elimination to generate a single-strand break at the site of the removed base with both 3'- and 5'-phosphates.</text>
</comment>
<gene>
    <name evidence="24" type="primary">NEIL2</name>
</gene>
<evidence type="ECO:0000256" key="13">
    <source>
        <dbReference type="ARBA" id="ARBA00023242"/>
    </source>
</evidence>
<dbReference type="InterPro" id="IPR015886">
    <property type="entry name" value="H2TH_FPG"/>
</dbReference>
<comment type="subcellular location">
    <subcellularLocation>
        <location evidence="1">Nucleus</location>
    </subcellularLocation>
</comment>
<keyword evidence="8" id="KW-0862">Zinc</keyword>
<organism evidence="24 25">
    <name type="scientific">Gopherus evgoodei</name>
    <name type="common">Goodes thornscrub tortoise</name>
    <dbReference type="NCBI Taxonomy" id="1825980"/>
    <lineage>
        <taxon>Eukaryota</taxon>
        <taxon>Metazoa</taxon>
        <taxon>Chordata</taxon>
        <taxon>Craniata</taxon>
        <taxon>Vertebrata</taxon>
        <taxon>Euteleostomi</taxon>
        <taxon>Archelosauria</taxon>
        <taxon>Testudinata</taxon>
        <taxon>Testudines</taxon>
        <taxon>Cryptodira</taxon>
        <taxon>Durocryptodira</taxon>
        <taxon>Testudinoidea</taxon>
        <taxon>Testudinidae</taxon>
        <taxon>Gopherus</taxon>
    </lineage>
</organism>
<dbReference type="GeneTree" id="ENSGT00940000153230"/>
<name>A0A8C4W647_9SAUR</name>
<dbReference type="GO" id="GO:0019104">
    <property type="term" value="F:DNA N-glycosylase activity"/>
    <property type="evidence" value="ECO:0007669"/>
    <property type="project" value="InterPro"/>
</dbReference>
<dbReference type="GO" id="GO:0140078">
    <property type="term" value="F:class I DNA-(apurinic or apyrimidinic site) endonuclease activity"/>
    <property type="evidence" value="ECO:0007669"/>
    <property type="project" value="UniProtKB-EC"/>
</dbReference>
<dbReference type="GO" id="GO:0008270">
    <property type="term" value="F:zinc ion binding"/>
    <property type="evidence" value="ECO:0007669"/>
    <property type="project" value="UniProtKB-KW"/>
</dbReference>
<dbReference type="OrthoDB" id="444592at2759"/>
<protein>
    <recommendedName>
        <fullName evidence="18">Endonuclease 8-like 2</fullName>
        <ecNumber evidence="2">4.2.99.18</ecNumber>
    </recommendedName>
    <alternativeName>
        <fullName evidence="20">DNA glycosylase/AP lyase Neil2</fullName>
    </alternativeName>
    <alternativeName>
        <fullName evidence="19">DNA-(apurinic or apyrimidinic site) lyase Neil2</fullName>
    </alternativeName>
    <alternativeName>
        <fullName evidence="22">Endonuclease VIII-like 2</fullName>
    </alternativeName>
    <alternativeName>
        <fullName evidence="21">Nei-like protein 2</fullName>
    </alternativeName>
</protein>
<evidence type="ECO:0000256" key="6">
    <source>
        <dbReference type="ARBA" id="ARBA00022771"/>
    </source>
</evidence>
<dbReference type="PANTHER" id="PTHR22993:SF29">
    <property type="entry name" value="ENDONUCLEASE 8-LIKE 2"/>
    <property type="match status" value="1"/>
</dbReference>
<dbReference type="Pfam" id="PF06831">
    <property type="entry name" value="H2TH"/>
    <property type="match status" value="1"/>
</dbReference>
<dbReference type="InterPro" id="IPR010979">
    <property type="entry name" value="Ribosomal_uS13-like_H2TH"/>
</dbReference>
<keyword evidence="11" id="KW-0234">DNA repair</keyword>
<dbReference type="PROSITE" id="PS51068">
    <property type="entry name" value="FPG_CAT"/>
    <property type="match status" value="1"/>
</dbReference>
<keyword evidence="25" id="KW-1185">Reference proteome</keyword>
<evidence type="ECO:0000259" key="23">
    <source>
        <dbReference type="PROSITE" id="PS51068"/>
    </source>
</evidence>
<dbReference type="PANTHER" id="PTHR22993">
    <property type="entry name" value="FORMAMIDOPYRIMIDINE-DNA GLYCOSYLASE"/>
    <property type="match status" value="1"/>
</dbReference>
<evidence type="ECO:0000256" key="8">
    <source>
        <dbReference type="ARBA" id="ARBA00022833"/>
    </source>
</evidence>
<dbReference type="GO" id="GO:0006284">
    <property type="term" value="P:base-excision repair"/>
    <property type="evidence" value="ECO:0007669"/>
    <property type="project" value="InterPro"/>
</dbReference>
<evidence type="ECO:0000256" key="1">
    <source>
        <dbReference type="ARBA" id="ARBA00004123"/>
    </source>
</evidence>
<evidence type="ECO:0000256" key="9">
    <source>
        <dbReference type="ARBA" id="ARBA00022990"/>
    </source>
</evidence>
<evidence type="ECO:0000256" key="15">
    <source>
        <dbReference type="ARBA" id="ARBA00023295"/>
    </source>
</evidence>
<dbReference type="GO" id="GO:0008017">
    <property type="term" value="F:microtubule binding"/>
    <property type="evidence" value="ECO:0007669"/>
    <property type="project" value="Ensembl"/>
</dbReference>
<evidence type="ECO:0000256" key="12">
    <source>
        <dbReference type="ARBA" id="ARBA00023239"/>
    </source>
</evidence>
<dbReference type="SUPFAM" id="SSF46946">
    <property type="entry name" value="S13-like H2TH domain"/>
    <property type="match status" value="1"/>
</dbReference>
<evidence type="ECO:0000256" key="20">
    <source>
        <dbReference type="ARBA" id="ARBA00081875"/>
    </source>
</evidence>
<dbReference type="SMART" id="SM00898">
    <property type="entry name" value="Fapy_DNA_glyco"/>
    <property type="match status" value="1"/>
</dbReference>
<evidence type="ECO:0000256" key="4">
    <source>
        <dbReference type="ARBA" id="ARBA00022723"/>
    </source>
</evidence>
<evidence type="ECO:0000256" key="2">
    <source>
        <dbReference type="ARBA" id="ARBA00012720"/>
    </source>
</evidence>
<evidence type="ECO:0000256" key="7">
    <source>
        <dbReference type="ARBA" id="ARBA00022801"/>
    </source>
</evidence>
<dbReference type="GO" id="GO:0005737">
    <property type="term" value="C:cytoplasm"/>
    <property type="evidence" value="ECO:0007669"/>
    <property type="project" value="Ensembl"/>
</dbReference>
<evidence type="ECO:0000313" key="24">
    <source>
        <dbReference type="Ensembl" id="ENSGEVP00005010660.1"/>
    </source>
</evidence>
<keyword evidence="9" id="KW-0007">Acetylation</keyword>
<keyword evidence="12" id="KW-0456">Lyase</keyword>
<accession>A0A8C4W647</accession>